<dbReference type="InterPro" id="IPR008967">
    <property type="entry name" value="p53-like_TF_DNA-bd_sf"/>
</dbReference>
<dbReference type="GO" id="GO:0045893">
    <property type="term" value="P:positive regulation of DNA-templated transcription"/>
    <property type="evidence" value="ECO:0007669"/>
    <property type="project" value="InterPro"/>
</dbReference>
<dbReference type="OMA" id="CHSSWGG"/>
<evidence type="ECO:0000256" key="3">
    <source>
        <dbReference type="ARBA" id="ARBA00023163"/>
    </source>
</evidence>
<name>A0A672I5K9_SALFA</name>
<dbReference type="Gene3D" id="2.60.40.820">
    <property type="entry name" value="Transcription factor, T-box"/>
    <property type="match status" value="1"/>
</dbReference>
<keyword evidence="3" id="KW-0804">Transcription</keyword>
<dbReference type="PROSITE" id="PS50252">
    <property type="entry name" value="TBOX_3"/>
    <property type="match status" value="1"/>
</dbReference>
<evidence type="ECO:0000256" key="2">
    <source>
        <dbReference type="ARBA" id="ARBA00023125"/>
    </source>
</evidence>
<accession>A0A672I5K9</accession>
<evidence type="ECO:0000256" key="1">
    <source>
        <dbReference type="ARBA" id="ARBA00023015"/>
    </source>
</evidence>
<dbReference type="InParanoid" id="A0A672I5K9"/>
<dbReference type="SMART" id="SM00425">
    <property type="entry name" value="TBOX"/>
    <property type="match status" value="1"/>
</dbReference>
<dbReference type="InterPro" id="IPR036960">
    <property type="entry name" value="T-box_sf"/>
</dbReference>
<dbReference type="PANTHER" id="PTHR11267">
    <property type="entry name" value="T-BOX PROTEIN-RELATED"/>
    <property type="match status" value="1"/>
</dbReference>
<dbReference type="PRINTS" id="PR00937">
    <property type="entry name" value="TBOX"/>
</dbReference>
<protein>
    <recommendedName>
        <fullName evidence="6">T-box domain-containing protein</fullName>
    </recommendedName>
</protein>
<reference evidence="7" key="1">
    <citation type="submission" date="2019-06" db="EMBL/GenBank/DDBJ databases">
        <authorList>
            <consortium name="Wellcome Sanger Institute Data Sharing"/>
        </authorList>
    </citation>
    <scope>NUCLEOTIDE SEQUENCE [LARGE SCALE GENOMIC DNA]</scope>
</reference>
<dbReference type="SUPFAM" id="SSF49417">
    <property type="entry name" value="p53-like transcription factors"/>
    <property type="match status" value="1"/>
</dbReference>
<dbReference type="InterPro" id="IPR046360">
    <property type="entry name" value="T-box_DNA-bd"/>
</dbReference>
<keyword evidence="4 5" id="KW-0539">Nucleus</keyword>
<evidence type="ECO:0000259" key="6">
    <source>
        <dbReference type="PROSITE" id="PS50252"/>
    </source>
</evidence>
<proteinExistence type="predicted"/>
<dbReference type="PANTHER" id="PTHR11267:SF32">
    <property type="entry name" value="MAX GENE-ASSOCIATED PROTEIN"/>
    <property type="match status" value="1"/>
</dbReference>
<keyword evidence="1" id="KW-0805">Transcription regulation</keyword>
<keyword evidence="2 5" id="KW-0238">DNA-binding</keyword>
<sequence length="361" mass="41017">MERNLQVTGKESDSCSNMSLSKEAICRPDGQLQHFVSPSFQADNLSADMTCSNIRVTLDNNVMWNEFYRCDTEMILTKEGSRMFPYCRFRISGLKPTQKYSLILDIQPSDDNRYRWTGKSWQAVGEAEIHIKSEPFAHPDSPALGQHWMQNPVSFFRLKLTNSLSEQKGNIILRPMHRYLPRLHVVTEKTTKDLHGSDVVTFTFPQTEFMAVLAYQNAQFAQLKVDCNPFFKGLKDTKSNKDGLSSDNEGHPIKKSLKSLLANHKLKSTKALESKSNTFQILKTLQVTEIKNHSQVPQSAAGVEGRIPILCLILNLTPHSSKMHAPVKLSVVPFLNKLRKGARLRDVISLNFEILRDLPWS</sequence>
<dbReference type="Proteomes" id="UP000472267">
    <property type="component" value="Chromosome 19"/>
</dbReference>
<dbReference type="InterPro" id="IPR001699">
    <property type="entry name" value="TF_T-box"/>
</dbReference>
<evidence type="ECO:0000256" key="5">
    <source>
        <dbReference type="PROSITE-ProRule" id="PRU00201"/>
    </source>
</evidence>
<dbReference type="GO" id="GO:0000785">
    <property type="term" value="C:chromatin"/>
    <property type="evidence" value="ECO:0007669"/>
    <property type="project" value="TreeGrafter"/>
</dbReference>
<dbReference type="GO" id="GO:0000978">
    <property type="term" value="F:RNA polymerase II cis-regulatory region sequence-specific DNA binding"/>
    <property type="evidence" value="ECO:0007669"/>
    <property type="project" value="InterPro"/>
</dbReference>
<evidence type="ECO:0000313" key="8">
    <source>
        <dbReference type="Proteomes" id="UP000472267"/>
    </source>
</evidence>
<feature type="domain" description="T-box" evidence="6">
    <location>
        <begin position="58"/>
        <end position="236"/>
    </location>
</feature>
<dbReference type="GO" id="GO:0001708">
    <property type="term" value="P:cell fate specification"/>
    <property type="evidence" value="ECO:0007669"/>
    <property type="project" value="TreeGrafter"/>
</dbReference>
<comment type="subcellular location">
    <subcellularLocation>
        <location evidence="5">Nucleus</location>
    </subcellularLocation>
</comment>
<dbReference type="GO" id="GO:0000981">
    <property type="term" value="F:DNA-binding transcription factor activity, RNA polymerase II-specific"/>
    <property type="evidence" value="ECO:0007669"/>
    <property type="project" value="TreeGrafter"/>
</dbReference>
<dbReference type="Ensembl" id="ENSSFAT00005037673.1">
    <property type="protein sequence ID" value="ENSSFAP00005036315.1"/>
    <property type="gene ID" value="ENSSFAG00005018342.1"/>
</dbReference>
<reference evidence="7" key="2">
    <citation type="submission" date="2025-08" db="UniProtKB">
        <authorList>
            <consortium name="Ensembl"/>
        </authorList>
    </citation>
    <scope>IDENTIFICATION</scope>
</reference>
<keyword evidence="8" id="KW-1185">Reference proteome</keyword>
<evidence type="ECO:0000313" key="7">
    <source>
        <dbReference type="Ensembl" id="ENSSFAP00005036315.1"/>
    </source>
</evidence>
<dbReference type="Pfam" id="PF00907">
    <property type="entry name" value="T-box"/>
    <property type="match status" value="1"/>
</dbReference>
<reference evidence="7" key="3">
    <citation type="submission" date="2025-09" db="UniProtKB">
        <authorList>
            <consortium name="Ensembl"/>
        </authorList>
    </citation>
    <scope>IDENTIFICATION</scope>
</reference>
<evidence type="ECO:0000256" key="4">
    <source>
        <dbReference type="ARBA" id="ARBA00023242"/>
    </source>
</evidence>
<dbReference type="AlphaFoldDB" id="A0A672I5K9"/>
<comment type="caution">
    <text evidence="5">Lacks conserved residue(s) required for the propagation of feature annotation.</text>
</comment>
<dbReference type="GO" id="GO:0005634">
    <property type="term" value="C:nucleus"/>
    <property type="evidence" value="ECO:0007669"/>
    <property type="project" value="UniProtKB-SubCell"/>
</dbReference>
<organism evidence="7 8">
    <name type="scientific">Salarias fasciatus</name>
    <name type="common">Jewelled blenny</name>
    <name type="synonym">Blennius fasciatus</name>
    <dbReference type="NCBI Taxonomy" id="181472"/>
    <lineage>
        <taxon>Eukaryota</taxon>
        <taxon>Metazoa</taxon>
        <taxon>Chordata</taxon>
        <taxon>Craniata</taxon>
        <taxon>Vertebrata</taxon>
        <taxon>Euteleostomi</taxon>
        <taxon>Actinopterygii</taxon>
        <taxon>Neopterygii</taxon>
        <taxon>Teleostei</taxon>
        <taxon>Neoteleostei</taxon>
        <taxon>Acanthomorphata</taxon>
        <taxon>Ovalentaria</taxon>
        <taxon>Blenniimorphae</taxon>
        <taxon>Blenniiformes</taxon>
        <taxon>Blennioidei</taxon>
        <taxon>Blenniidae</taxon>
        <taxon>Salariinae</taxon>
        <taxon>Salarias</taxon>
    </lineage>
</organism>